<keyword evidence="1" id="KW-1133">Transmembrane helix</keyword>
<dbReference type="EMBL" id="JASORJ010000174">
    <property type="protein sequence ID" value="MDK7357961.1"/>
    <property type="molecule type" value="Genomic_DNA"/>
</dbReference>
<feature type="non-terminal residue" evidence="2">
    <location>
        <position position="76"/>
    </location>
</feature>
<protein>
    <submittedName>
        <fullName evidence="2">Uncharacterized protein</fullName>
    </submittedName>
</protein>
<sequence length="76" mass="8517">QGAESRLVVFGADEEQSGFGFGALGYLLNAVPLDAWVVIAVLIFMMFQSWVIMYRKNRQVGRVQKANQAFRASFSQ</sequence>
<dbReference type="Proteomes" id="UP001236274">
    <property type="component" value="Unassembled WGS sequence"/>
</dbReference>
<keyword evidence="1" id="KW-0812">Transmembrane</keyword>
<dbReference type="AlphaFoldDB" id="A0AAJ1V5C9"/>
<evidence type="ECO:0000313" key="2">
    <source>
        <dbReference type="EMBL" id="MDK7357961.1"/>
    </source>
</evidence>
<reference evidence="2" key="1">
    <citation type="submission" date="2023-05" db="EMBL/GenBank/DDBJ databases">
        <title>Cataloging the Phylogenetic Diversity of Human Bladder Bacteria.</title>
        <authorList>
            <person name="Du J."/>
        </authorList>
    </citation>
    <scope>NUCLEOTIDE SEQUENCE</scope>
    <source>
        <strain evidence="2">UMB10101</strain>
    </source>
</reference>
<organism evidence="2 3">
    <name type="scientific">Veillonella atypica</name>
    <dbReference type="NCBI Taxonomy" id="39777"/>
    <lineage>
        <taxon>Bacteria</taxon>
        <taxon>Bacillati</taxon>
        <taxon>Bacillota</taxon>
        <taxon>Negativicutes</taxon>
        <taxon>Veillonellales</taxon>
        <taxon>Veillonellaceae</taxon>
        <taxon>Veillonella</taxon>
    </lineage>
</organism>
<keyword evidence="1" id="KW-0472">Membrane</keyword>
<dbReference type="RefSeq" id="WP_285418526.1">
    <property type="nucleotide sequence ID" value="NZ_JASORJ010000174.1"/>
</dbReference>
<evidence type="ECO:0000313" key="3">
    <source>
        <dbReference type="Proteomes" id="UP001236274"/>
    </source>
</evidence>
<feature type="transmembrane region" description="Helical" evidence="1">
    <location>
        <begin position="35"/>
        <end position="54"/>
    </location>
</feature>
<proteinExistence type="predicted"/>
<evidence type="ECO:0000256" key="1">
    <source>
        <dbReference type="SAM" id="Phobius"/>
    </source>
</evidence>
<feature type="non-terminal residue" evidence="2">
    <location>
        <position position="1"/>
    </location>
</feature>
<gene>
    <name evidence="2" type="ORF">QP520_10075</name>
</gene>
<name>A0AAJ1V5C9_9FIRM</name>
<comment type="caution">
    <text evidence="2">The sequence shown here is derived from an EMBL/GenBank/DDBJ whole genome shotgun (WGS) entry which is preliminary data.</text>
</comment>
<accession>A0AAJ1V5C9</accession>